<proteinExistence type="predicted"/>
<name>A0ABS7X0S6_9GAMM</name>
<evidence type="ECO:0000313" key="2">
    <source>
        <dbReference type="EMBL" id="MBZ9568502.1"/>
    </source>
</evidence>
<dbReference type="Proteomes" id="UP001319883">
    <property type="component" value="Unassembled WGS sequence"/>
</dbReference>
<comment type="caution">
    <text evidence="2">The sequence shown here is derived from an EMBL/GenBank/DDBJ whole genome shotgun (WGS) entry which is preliminary data.</text>
</comment>
<reference evidence="2 3" key="1">
    <citation type="submission" date="2021-05" db="EMBL/GenBank/DDBJ databases">
        <title>Petroleum and Energy Research Collection (APPE): ex situ preservation of microbial diversity associated with the oil industry and exploitation of its biotechnological potential.</title>
        <authorList>
            <person name="Paixao C.T.M."/>
            <person name="Gomes M.B."/>
            <person name="Oliveira V.M."/>
        </authorList>
    </citation>
    <scope>NUCLEOTIDE SEQUENCE [LARGE SCALE GENOMIC DNA]</scope>
    <source>
        <strain evidence="2 3">LIT2</strain>
    </source>
</reference>
<protein>
    <submittedName>
        <fullName evidence="2">Uncharacterized protein</fullName>
    </submittedName>
</protein>
<sequence>MSLDDVYRAFAGTPQDTTCPEGVPPQTRMVEPLGQMGHVGHHRDEGQQEEAGPLREIDTLLAALSEAGHNLGHDLEARLRRAMAKMSRQARAELAAAIDDAFEAGTSIEQARLSISRHLPGGGDLDPASAEQWVEWIATRCPINADDRRYLGDLLRLLPARRRATAACWYSRAWLQAADAEPLPQRRDNAARRAANATLRPVRRGGGQ</sequence>
<keyword evidence="3" id="KW-1185">Reference proteome</keyword>
<feature type="region of interest" description="Disordered" evidence="1">
    <location>
        <begin position="184"/>
        <end position="208"/>
    </location>
</feature>
<evidence type="ECO:0000256" key="1">
    <source>
        <dbReference type="SAM" id="MobiDB-lite"/>
    </source>
</evidence>
<dbReference type="RefSeq" id="WP_224421109.1">
    <property type="nucleotide sequence ID" value="NZ_JAGXFD010000001.1"/>
</dbReference>
<dbReference type="EMBL" id="JAGXFD010000001">
    <property type="protein sequence ID" value="MBZ9568502.1"/>
    <property type="molecule type" value="Genomic_DNA"/>
</dbReference>
<gene>
    <name evidence="2" type="ORF">KGQ91_12560</name>
</gene>
<accession>A0ABS7X0S6</accession>
<evidence type="ECO:0000313" key="3">
    <source>
        <dbReference type="Proteomes" id="UP001319883"/>
    </source>
</evidence>
<organism evidence="2 3">
    <name type="scientific">Modicisalibacter tunisiensis</name>
    <dbReference type="NCBI Taxonomy" id="390637"/>
    <lineage>
        <taxon>Bacteria</taxon>
        <taxon>Pseudomonadati</taxon>
        <taxon>Pseudomonadota</taxon>
        <taxon>Gammaproteobacteria</taxon>
        <taxon>Oceanospirillales</taxon>
        <taxon>Halomonadaceae</taxon>
        <taxon>Modicisalibacter</taxon>
    </lineage>
</organism>